<keyword evidence="2" id="KW-1185">Reference proteome</keyword>
<organism evidence="1 2">
    <name type="scientific">Temnothorax longispinosus</name>
    <dbReference type="NCBI Taxonomy" id="300112"/>
    <lineage>
        <taxon>Eukaryota</taxon>
        <taxon>Metazoa</taxon>
        <taxon>Ecdysozoa</taxon>
        <taxon>Arthropoda</taxon>
        <taxon>Hexapoda</taxon>
        <taxon>Insecta</taxon>
        <taxon>Pterygota</taxon>
        <taxon>Neoptera</taxon>
        <taxon>Endopterygota</taxon>
        <taxon>Hymenoptera</taxon>
        <taxon>Apocrita</taxon>
        <taxon>Aculeata</taxon>
        <taxon>Formicoidea</taxon>
        <taxon>Formicidae</taxon>
        <taxon>Myrmicinae</taxon>
        <taxon>Temnothorax</taxon>
    </lineage>
</organism>
<evidence type="ECO:0000313" key="2">
    <source>
        <dbReference type="Proteomes" id="UP000310200"/>
    </source>
</evidence>
<gene>
    <name evidence="1" type="ORF">DBV15_10758</name>
</gene>
<comment type="caution">
    <text evidence="1">The sequence shown here is derived from an EMBL/GenBank/DDBJ whole genome shotgun (WGS) entry which is preliminary data.</text>
</comment>
<reference evidence="1 2" key="1">
    <citation type="journal article" date="2019" name="Philos. Trans. R. Soc. Lond., B, Biol. Sci.">
        <title>Ant behaviour and brain gene expression of defending hosts depend on the ecological success of the intruding social parasite.</title>
        <authorList>
            <person name="Kaur R."/>
            <person name="Stoldt M."/>
            <person name="Jongepier E."/>
            <person name="Feldmeyer B."/>
            <person name="Menzel F."/>
            <person name="Bornberg-Bauer E."/>
            <person name="Foitzik S."/>
        </authorList>
    </citation>
    <scope>NUCLEOTIDE SEQUENCE [LARGE SCALE GENOMIC DNA]</scope>
    <source>
        <tissue evidence="1">Whole body</tissue>
    </source>
</reference>
<proteinExistence type="predicted"/>
<protein>
    <submittedName>
        <fullName evidence="1">Uncharacterized protein</fullName>
    </submittedName>
</protein>
<accession>A0A4S2LD95</accession>
<dbReference type="Proteomes" id="UP000310200">
    <property type="component" value="Unassembled WGS sequence"/>
</dbReference>
<dbReference type="AlphaFoldDB" id="A0A4S2LD95"/>
<dbReference type="EMBL" id="QBLH01000021">
    <property type="protein sequence ID" value="TGZ58287.1"/>
    <property type="molecule type" value="Genomic_DNA"/>
</dbReference>
<sequence length="81" mass="9522">MSSMKRTLYHRNHDIVPQDLSFAALPKAKEQLRKFVNIVAIRARRSQAKLSYNEFRRSDGEIESVYRKLTNGGIVCRRRRS</sequence>
<name>A0A4S2LD95_9HYME</name>
<evidence type="ECO:0000313" key="1">
    <source>
        <dbReference type="EMBL" id="TGZ58287.1"/>
    </source>
</evidence>